<dbReference type="RefSeq" id="WP_203757639.1">
    <property type="nucleotide sequence ID" value="NZ_BONF01000082.1"/>
</dbReference>
<evidence type="ECO:0000313" key="2">
    <source>
        <dbReference type="EMBL" id="GIF86537.1"/>
    </source>
</evidence>
<organism evidence="2 3">
    <name type="scientific">Catellatospora bangladeshensis</name>
    <dbReference type="NCBI Taxonomy" id="310355"/>
    <lineage>
        <taxon>Bacteria</taxon>
        <taxon>Bacillati</taxon>
        <taxon>Actinomycetota</taxon>
        <taxon>Actinomycetes</taxon>
        <taxon>Micromonosporales</taxon>
        <taxon>Micromonosporaceae</taxon>
        <taxon>Catellatospora</taxon>
    </lineage>
</organism>
<feature type="transmembrane region" description="Helical" evidence="1">
    <location>
        <begin position="97"/>
        <end position="115"/>
    </location>
</feature>
<feature type="transmembrane region" description="Helical" evidence="1">
    <location>
        <begin position="63"/>
        <end position="90"/>
    </location>
</feature>
<proteinExistence type="predicted"/>
<evidence type="ECO:0000256" key="1">
    <source>
        <dbReference type="SAM" id="Phobius"/>
    </source>
</evidence>
<feature type="transmembrane region" description="Helical" evidence="1">
    <location>
        <begin position="121"/>
        <end position="138"/>
    </location>
</feature>
<keyword evidence="1" id="KW-0812">Transmembrane</keyword>
<dbReference type="Proteomes" id="UP000601223">
    <property type="component" value="Unassembled WGS sequence"/>
</dbReference>
<keyword evidence="1" id="KW-0472">Membrane</keyword>
<keyword evidence="1" id="KW-1133">Transmembrane helix</keyword>
<name>A0A8J3JKH9_9ACTN</name>
<sequence length="144" mass="14664">MIGDELRPRSTGGVPRYVLSAAGRGLLAGLLALGTTVLVGYGLALSRRDAPYPCDADSSCDGFSFSGIAVMILLMPVTLGLAGPLAALLLKLPTPSAFVLPACWAGVVLCASLDTPATLTALALLPALYVLVAIAVTGRRTPRS</sequence>
<reference evidence="2 3" key="1">
    <citation type="submission" date="2021-01" db="EMBL/GenBank/DDBJ databases">
        <title>Whole genome shotgun sequence of Catellatospora bangladeshensis NBRC 107357.</title>
        <authorList>
            <person name="Komaki H."/>
            <person name="Tamura T."/>
        </authorList>
    </citation>
    <scope>NUCLEOTIDE SEQUENCE [LARGE SCALE GENOMIC DNA]</scope>
    <source>
        <strain evidence="2 3">NBRC 107357</strain>
    </source>
</reference>
<accession>A0A8J3JKH9</accession>
<feature type="transmembrane region" description="Helical" evidence="1">
    <location>
        <begin position="21"/>
        <end position="43"/>
    </location>
</feature>
<dbReference type="EMBL" id="BONF01000082">
    <property type="protein sequence ID" value="GIF86537.1"/>
    <property type="molecule type" value="Genomic_DNA"/>
</dbReference>
<comment type="caution">
    <text evidence="2">The sequence shown here is derived from an EMBL/GenBank/DDBJ whole genome shotgun (WGS) entry which is preliminary data.</text>
</comment>
<keyword evidence="3" id="KW-1185">Reference proteome</keyword>
<protein>
    <submittedName>
        <fullName evidence="2">Uncharacterized protein</fullName>
    </submittedName>
</protein>
<gene>
    <name evidence="2" type="ORF">Cba03nite_78860</name>
</gene>
<dbReference type="AlphaFoldDB" id="A0A8J3JKH9"/>
<evidence type="ECO:0000313" key="3">
    <source>
        <dbReference type="Proteomes" id="UP000601223"/>
    </source>
</evidence>